<proteinExistence type="predicted"/>
<protein>
    <submittedName>
        <fullName evidence="2">Uncharacterized protein</fullName>
    </submittedName>
</protein>
<organism evidence="2 3">
    <name type="scientific">Limnoraphis robusta CCNP1315</name>
    <dbReference type="NCBI Taxonomy" id="3110306"/>
    <lineage>
        <taxon>Bacteria</taxon>
        <taxon>Bacillati</taxon>
        <taxon>Cyanobacteriota</taxon>
        <taxon>Cyanophyceae</taxon>
        <taxon>Oscillatoriophycideae</taxon>
        <taxon>Oscillatoriales</taxon>
        <taxon>Sirenicapillariaceae</taxon>
        <taxon>Limnoraphis</taxon>
    </lineage>
</organism>
<accession>A0ABU5U8Y1</accession>
<gene>
    <name evidence="2" type="ORF">VB854_30720</name>
</gene>
<evidence type="ECO:0000313" key="2">
    <source>
        <dbReference type="EMBL" id="MEA5523311.1"/>
    </source>
</evidence>
<name>A0ABU5U8Y1_9CYAN</name>
<dbReference type="RefSeq" id="WP_323219648.1">
    <property type="nucleotide sequence ID" value="NZ_JAYGHT010000213.1"/>
</dbReference>
<keyword evidence="3" id="KW-1185">Reference proteome</keyword>
<evidence type="ECO:0000256" key="1">
    <source>
        <dbReference type="SAM" id="MobiDB-lite"/>
    </source>
</evidence>
<reference evidence="2 3" key="1">
    <citation type="submission" date="2023-12" db="EMBL/GenBank/DDBJ databases">
        <title>Baltic Sea Cyanobacteria.</title>
        <authorList>
            <person name="Delbaje E."/>
            <person name="Fewer D.P."/>
            <person name="Shishido T.K."/>
        </authorList>
    </citation>
    <scope>NUCLEOTIDE SEQUENCE [LARGE SCALE GENOMIC DNA]</scope>
    <source>
        <strain evidence="2 3">CCNP 1315</strain>
    </source>
</reference>
<sequence length="58" mass="6326">MDKPENKKPTPKPQENLNDDAKQIDAMAKAIIVGLTWSLAGLTTPKKPAKTQQDAPEI</sequence>
<dbReference type="EMBL" id="JAYGHT010000213">
    <property type="protein sequence ID" value="MEA5523311.1"/>
    <property type="molecule type" value="Genomic_DNA"/>
</dbReference>
<feature type="region of interest" description="Disordered" evidence="1">
    <location>
        <begin position="1"/>
        <end position="22"/>
    </location>
</feature>
<dbReference type="Proteomes" id="UP001301728">
    <property type="component" value="Unassembled WGS sequence"/>
</dbReference>
<evidence type="ECO:0000313" key="3">
    <source>
        <dbReference type="Proteomes" id="UP001301728"/>
    </source>
</evidence>
<comment type="caution">
    <text evidence="2">The sequence shown here is derived from an EMBL/GenBank/DDBJ whole genome shotgun (WGS) entry which is preliminary data.</text>
</comment>